<feature type="compositionally biased region" description="Basic and acidic residues" evidence="1">
    <location>
        <begin position="27"/>
        <end position="39"/>
    </location>
</feature>
<feature type="region of interest" description="Disordered" evidence="1">
    <location>
        <begin position="27"/>
        <end position="47"/>
    </location>
</feature>
<evidence type="ECO:0000313" key="2">
    <source>
        <dbReference type="EMBL" id="TRY88856.1"/>
    </source>
</evidence>
<feature type="compositionally biased region" description="Basic and acidic residues" evidence="1">
    <location>
        <begin position="166"/>
        <end position="187"/>
    </location>
</feature>
<gene>
    <name evidence="2" type="ORF">DNTS_016938</name>
</gene>
<organism evidence="2 3">
    <name type="scientific">Danionella cerebrum</name>
    <dbReference type="NCBI Taxonomy" id="2873325"/>
    <lineage>
        <taxon>Eukaryota</taxon>
        <taxon>Metazoa</taxon>
        <taxon>Chordata</taxon>
        <taxon>Craniata</taxon>
        <taxon>Vertebrata</taxon>
        <taxon>Euteleostomi</taxon>
        <taxon>Actinopterygii</taxon>
        <taxon>Neopterygii</taxon>
        <taxon>Teleostei</taxon>
        <taxon>Ostariophysi</taxon>
        <taxon>Cypriniformes</taxon>
        <taxon>Danionidae</taxon>
        <taxon>Danioninae</taxon>
        <taxon>Danionella</taxon>
    </lineage>
</organism>
<sequence length="206" mass="23288">MRRKGLSVRFVAYSLSAASKQREIIKATNEHGQETERARREKRKKDRVMAVECAHTPSSATGAPDATTTSLEFRATHTQQETQRDGVIETDLEEEVGVWSVEDEDACLQPRISPASPRITREVPARTVSNRSGELGKMEAAVSGWQRWEAGDDLLLSVCCMTNEQQSERERERERERESSAAGREDGLFAGFAHRRKDSLDKRRIQ</sequence>
<dbReference type="EMBL" id="SRMA01026018">
    <property type="protein sequence ID" value="TRY88856.1"/>
    <property type="molecule type" value="Genomic_DNA"/>
</dbReference>
<keyword evidence="3" id="KW-1185">Reference proteome</keyword>
<feature type="region of interest" description="Disordered" evidence="1">
    <location>
        <begin position="163"/>
        <end position="206"/>
    </location>
</feature>
<proteinExistence type="predicted"/>
<dbReference type="Proteomes" id="UP000316079">
    <property type="component" value="Unassembled WGS sequence"/>
</dbReference>
<reference evidence="2 3" key="1">
    <citation type="journal article" date="2019" name="Sci. Data">
        <title>Hybrid genome assembly and annotation of Danionella translucida.</title>
        <authorList>
            <person name="Kadobianskyi M."/>
            <person name="Schulze L."/>
            <person name="Schuelke M."/>
            <person name="Judkewitz B."/>
        </authorList>
    </citation>
    <scope>NUCLEOTIDE SEQUENCE [LARGE SCALE GENOMIC DNA]</scope>
    <source>
        <strain evidence="2 3">Bolton</strain>
    </source>
</reference>
<name>A0A553QFZ6_9TELE</name>
<comment type="caution">
    <text evidence="2">The sequence shown here is derived from an EMBL/GenBank/DDBJ whole genome shotgun (WGS) entry which is preliminary data.</text>
</comment>
<protein>
    <submittedName>
        <fullName evidence="2">Uncharacterized protein</fullName>
    </submittedName>
</protein>
<evidence type="ECO:0000313" key="3">
    <source>
        <dbReference type="Proteomes" id="UP000316079"/>
    </source>
</evidence>
<accession>A0A553QFZ6</accession>
<evidence type="ECO:0000256" key="1">
    <source>
        <dbReference type="SAM" id="MobiDB-lite"/>
    </source>
</evidence>
<dbReference type="AlphaFoldDB" id="A0A553QFZ6"/>